<dbReference type="CDD" id="cd01166">
    <property type="entry name" value="KdgK"/>
    <property type="match status" value="1"/>
</dbReference>
<evidence type="ECO:0000256" key="4">
    <source>
        <dbReference type="RuleBase" id="RU003704"/>
    </source>
</evidence>
<dbReference type="PANTHER" id="PTHR10584:SF166">
    <property type="entry name" value="RIBOKINASE"/>
    <property type="match status" value="1"/>
</dbReference>
<protein>
    <submittedName>
        <fullName evidence="6">Sugar kinase</fullName>
    </submittedName>
</protein>
<evidence type="ECO:0000256" key="1">
    <source>
        <dbReference type="ARBA" id="ARBA00010688"/>
    </source>
</evidence>
<accession>A0ABT3CI73</accession>
<evidence type="ECO:0000256" key="2">
    <source>
        <dbReference type="ARBA" id="ARBA00022679"/>
    </source>
</evidence>
<dbReference type="InterPro" id="IPR002173">
    <property type="entry name" value="Carboh/pur_kinase_PfkB_CS"/>
</dbReference>
<dbReference type="PROSITE" id="PS00584">
    <property type="entry name" value="PFKB_KINASES_2"/>
    <property type="match status" value="1"/>
</dbReference>
<evidence type="ECO:0000256" key="3">
    <source>
        <dbReference type="ARBA" id="ARBA00022777"/>
    </source>
</evidence>
<evidence type="ECO:0000313" key="7">
    <source>
        <dbReference type="Proteomes" id="UP001526201"/>
    </source>
</evidence>
<dbReference type="InterPro" id="IPR029056">
    <property type="entry name" value="Ribokinase-like"/>
</dbReference>
<dbReference type="RefSeq" id="WP_264070455.1">
    <property type="nucleotide sequence ID" value="NZ_JACKTY010000040.1"/>
</dbReference>
<keyword evidence="3 4" id="KW-0418">Kinase</keyword>
<gene>
    <name evidence="6" type="ORF">H7J73_24850</name>
</gene>
<dbReference type="PRINTS" id="PR00990">
    <property type="entry name" value="RIBOKINASE"/>
</dbReference>
<dbReference type="InterPro" id="IPR011611">
    <property type="entry name" value="PfkB_dom"/>
</dbReference>
<dbReference type="EMBL" id="JACKTY010000040">
    <property type="protein sequence ID" value="MCV7229244.1"/>
    <property type="molecule type" value="Genomic_DNA"/>
</dbReference>
<dbReference type="GO" id="GO:0016874">
    <property type="term" value="F:ligase activity"/>
    <property type="evidence" value="ECO:0007669"/>
    <property type="project" value="UniProtKB-KW"/>
</dbReference>
<dbReference type="Proteomes" id="UP001526201">
    <property type="component" value="Unassembled WGS sequence"/>
</dbReference>
<sequence length="303" mass="30686">MSSMGPPDVLVIGDANPDLLLTGDVVPRFGQVEKLVDSADLVLGGSAAIAACGLARLGVPTALAAVVGDDLFGEFVRAELTMAGVDTRWLRTDPGAATALSVVLSAGDRAILTLPGALAGTGADIVDTDLLSRVRHVHSASMFLLPLLAPHLPEIFTAARSGGATTSLDTNWDPAGLWLGALELVEHSDVVFPNAAELLEMTHAADLDAAAATILALGCRVALKDGASGGVLWDGQTVSRVAAPSIDVVDTTGAGDSFDAGFISGMIEGLSGPTCLERAVRCGSLSTRSVGGIAAQARRADLG</sequence>
<dbReference type="Pfam" id="PF00294">
    <property type="entry name" value="PfkB"/>
    <property type="match status" value="1"/>
</dbReference>
<dbReference type="InterPro" id="IPR002139">
    <property type="entry name" value="Ribo/fructo_kinase"/>
</dbReference>
<keyword evidence="2 4" id="KW-0808">Transferase</keyword>
<proteinExistence type="inferred from homology"/>
<dbReference type="GO" id="GO:0016301">
    <property type="term" value="F:kinase activity"/>
    <property type="evidence" value="ECO:0007669"/>
    <property type="project" value="UniProtKB-KW"/>
</dbReference>
<evidence type="ECO:0000259" key="5">
    <source>
        <dbReference type="Pfam" id="PF00294"/>
    </source>
</evidence>
<feature type="domain" description="Carbohydrate kinase PfkB" evidence="5">
    <location>
        <begin position="8"/>
        <end position="294"/>
    </location>
</feature>
<keyword evidence="7" id="KW-1185">Reference proteome</keyword>
<dbReference type="PANTHER" id="PTHR10584">
    <property type="entry name" value="SUGAR KINASE"/>
    <property type="match status" value="1"/>
</dbReference>
<comment type="caution">
    <text evidence="6">The sequence shown here is derived from an EMBL/GenBank/DDBJ whole genome shotgun (WGS) entry which is preliminary data.</text>
</comment>
<name>A0ABT3CI73_9MYCO</name>
<evidence type="ECO:0000313" key="6">
    <source>
        <dbReference type="EMBL" id="MCV7229244.1"/>
    </source>
</evidence>
<keyword evidence="6" id="KW-0436">Ligase</keyword>
<organism evidence="6 7">
    <name type="scientific">Mycolicibacterium komossense</name>
    <dbReference type="NCBI Taxonomy" id="1779"/>
    <lineage>
        <taxon>Bacteria</taxon>
        <taxon>Bacillati</taxon>
        <taxon>Actinomycetota</taxon>
        <taxon>Actinomycetes</taxon>
        <taxon>Mycobacteriales</taxon>
        <taxon>Mycobacteriaceae</taxon>
        <taxon>Mycolicibacterium</taxon>
    </lineage>
</organism>
<comment type="similarity">
    <text evidence="1 4">Belongs to the carbohydrate kinase PfkB family.</text>
</comment>
<dbReference type="Gene3D" id="3.40.1190.20">
    <property type="match status" value="1"/>
</dbReference>
<reference evidence="6 7" key="1">
    <citation type="journal article" date="2022" name="BMC Genomics">
        <title>Comparative genome analysis of mycobacteria focusing on tRNA and non-coding RNA.</title>
        <authorList>
            <person name="Behra P.R.K."/>
            <person name="Pettersson B.M.F."/>
            <person name="Ramesh M."/>
            <person name="Das S."/>
            <person name="Dasgupta S."/>
            <person name="Kirsebom L.A."/>
        </authorList>
    </citation>
    <scope>NUCLEOTIDE SEQUENCE [LARGE SCALE GENOMIC DNA]</scope>
    <source>
        <strain evidence="6 7">DSM 44078</strain>
    </source>
</reference>
<dbReference type="SUPFAM" id="SSF53613">
    <property type="entry name" value="Ribokinase-like"/>
    <property type="match status" value="1"/>
</dbReference>